<protein>
    <submittedName>
        <fullName evidence="2">Uncharacterized protein</fullName>
    </submittedName>
</protein>
<accession>A0A167VCY9</accession>
<evidence type="ECO:0000313" key="3">
    <source>
        <dbReference type="Proteomes" id="UP000076532"/>
    </source>
</evidence>
<keyword evidence="3" id="KW-1185">Reference proteome</keyword>
<reference evidence="2 3" key="1">
    <citation type="journal article" date="2016" name="Mol. Biol. Evol.">
        <title>Comparative Genomics of Early-Diverging Mushroom-Forming Fungi Provides Insights into the Origins of Lignocellulose Decay Capabilities.</title>
        <authorList>
            <person name="Nagy L.G."/>
            <person name="Riley R."/>
            <person name="Tritt A."/>
            <person name="Adam C."/>
            <person name="Daum C."/>
            <person name="Floudas D."/>
            <person name="Sun H."/>
            <person name="Yadav J.S."/>
            <person name="Pangilinan J."/>
            <person name="Larsson K.H."/>
            <person name="Matsuura K."/>
            <person name="Barry K."/>
            <person name="Labutti K."/>
            <person name="Kuo R."/>
            <person name="Ohm R.A."/>
            <person name="Bhattacharya S.S."/>
            <person name="Shirouzu T."/>
            <person name="Yoshinaga Y."/>
            <person name="Martin F.M."/>
            <person name="Grigoriev I.V."/>
            <person name="Hibbett D.S."/>
        </authorList>
    </citation>
    <scope>NUCLEOTIDE SEQUENCE [LARGE SCALE GENOMIC DNA]</scope>
    <source>
        <strain evidence="2 3">CBS 109695</strain>
    </source>
</reference>
<sequence>MVHSPPGIYLRLGKPVRATTALIDNQRFVSLWTATQGVIPGGAWSYKDPQHRHASFSITGVPKANDWAVFPDWFDLAVHWRGYTPTEALDHDWWHTLGEYVVPIREGFGVMEKVVEWRLNRISHLQRYVASLSEILPISSNHIPSPKLEDLSGLTATHASEAGAYHALAKSRFHFVELAGFFCYCREAFAEYFEDGEIDVNLPPSLIWIPWTRQPKTGYIVDFTQHWKTHNVPMWLAHNIPIHYPWSESMMDIPRLSRLDPDFLQAHDEDVLGPQRPQSAAFVYFKVQEEEEYDEWLQMAATPSYNSPLQVFSNEGLLSANVEYSFSDFEDWSPRAIDNVLEASFLSEIFFYEDKVEKLTQKKYRFIYGYRPRKEETLERIGTLLPSSTLNFPYSHREQYKFVYATSPTAEIPTPFKSLLDRLSLTFPEEGEITESGIPRSEGSTSASSRSRSSRRRGEPFVRDGSTNSRERSASPARSGHSGSSHCQQGPSQLRRTIPRNDEIPGKSIATDVSMHTAREYPTLSAEGLAWITSILPSGTDHFPKSLDDVGQWSAAFLQEASFSFQDPRTEWRLRAWHLTNPSWTATRLLNAALSFHMPFRLEIPASATALFARQKSSYNATELASRPFYSAGYRDSNIVFDPNGAVYIQRYLASLANLLMKPNAGAFLFEGGLLSRIAREFAPSDLLRRALNGPSAAITLWNSSYRDNDSDLVREFISPFEEQVLIGESSAAGLQTDSHFIWPDAHTFAKSFAPWQGIWTSSCEEWFLRKMEDIRANRPKAQTTGQWRNELRQYRRAGEITTDTWRHVKNEIERVGGPSWNNMALGSVLNLEAQGNRFSLPYEQ</sequence>
<dbReference type="OrthoDB" id="3005465at2759"/>
<feature type="region of interest" description="Disordered" evidence="1">
    <location>
        <begin position="431"/>
        <end position="510"/>
    </location>
</feature>
<feature type="compositionally biased region" description="Low complexity" evidence="1">
    <location>
        <begin position="440"/>
        <end position="451"/>
    </location>
</feature>
<dbReference type="Proteomes" id="UP000076532">
    <property type="component" value="Unassembled WGS sequence"/>
</dbReference>
<dbReference type="EMBL" id="KV417881">
    <property type="protein sequence ID" value="KZP04876.1"/>
    <property type="molecule type" value="Genomic_DNA"/>
</dbReference>
<dbReference type="AlphaFoldDB" id="A0A167VCY9"/>
<name>A0A167VCY9_9AGAM</name>
<proteinExistence type="predicted"/>
<organism evidence="2 3">
    <name type="scientific">Athelia psychrophila</name>
    <dbReference type="NCBI Taxonomy" id="1759441"/>
    <lineage>
        <taxon>Eukaryota</taxon>
        <taxon>Fungi</taxon>
        <taxon>Dikarya</taxon>
        <taxon>Basidiomycota</taxon>
        <taxon>Agaricomycotina</taxon>
        <taxon>Agaricomycetes</taxon>
        <taxon>Agaricomycetidae</taxon>
        <taxon>Atheliales</taxon>
        <taxon>Atheliaceae</taxon>
        <taxon>Athelia</taxon>
    </lineage>
</organism>
<evidence type="ECO:0000313" key="2">
    <source>
        <dbReference type="EMBL" id="KZP04876.1"/>
    </source>
</evidence>
<feature type="compositionally biased region" description="Low complexity" evidence="1">
    <location>
        <begin position="479"/>
        <end position="493"/>
    </location>
</feature>
<evidence type="ECO:0000256" key="1">
    <source>
        <dbReference type="SAM" id="MobiDB-lite"/>
    </source>
</evidence>
<gene>
    <name evidence="2" type="ORF">FIBSPDRAFT_967755</name>
</gene>